<evidence type="ECO:0000313" key="3">
    <source>
        <dbReference type="Proteomes" id="UP001226867"/>
    </source>
</evidence>
<evidence type="ECO:0000313" key="2">
    <source>
        <dbReference type="EMBL" id="MDP9899972.1"/>
    </source>
</evidence>
<keyword evidence="3" id="KW-1185">Reference proteome</keyword>
<feature type="transmembrane region" description="Helical" evidence="1">
    <location>
        <begin position="104"/>
        <end position="128"/>
    </location>
</feature>
<gene>
    <name evidence="2" type="ORF">J2W36_002223</name>
</gene>
<keyword evidence="1" id="KW-0472">Membrane</keyword>
<comment type="caution">
    <text evidence="2">The sequence shown here is derived from an EMBL/GenBank/DDBJ whole genome shotgun (WGS) entry which is preliminary data.</text>
</comment>
<sequence>MNEEKSMVLVSKIAALVEQFERRCEHTGNQLQQLPQQVPGMVRQSADAHLRRIPDEVMGSVRSGIERPVAAYEQRLREAGDQLQQASKAFTTQLLRAETLHKALIWKVAGITLGSLAILLAGGGWLSWHYQEEIRKSQLSADLMRAYNQADVTLCNDRLCAKVGKRDRQRYGEYVQVEAR</sequence>
<reference evidence="2 3" key="1">
    <citation type="submission" date="2023-07" db="EMBL/GenBank/DDBJ databases">
        <title>Sorghum-associated microbial communities from plants grown in Nebraska, USA.</title>
        <authorList>
            <person name="Schachtman D."/>
        </authorList>
    </citation>
    <scope>NUCLEOTIDE SEQUENCE [LARGE SCALE GENOMIC DNA]</scope>
    <source>
        <strain evidence="2 3">DS1607</strain>
    </source>
</reference>
<dbReference type="EMBL" id="JAUSRO010000006">
    <property type="protein sequence ID" value="MDP9899972.1"/>
    <property type="molecule type" value="Genomic_DNA"/>
</dbReference>
<keyword evidence="1" id="KW-1133">Transmembrane helix</keyword>
<dbReference type="Proteomes" id="UP001226867">
    <property type="component" value="Unassembled WGS sequence"/>
</dbReference>
<protein>
    <recommendedName>
        <fullName evidence="4">Relaxation protein</fullName>
    </recommendedName>
</protein>
<keyword evidence="1" id="KW-0812">Transmembrane</keyword>
<evidence type="ECO:0000256" key="1">
    <source>
        <dbReference type="SAM" id="Phobius"/>
    </source>
</evidence>
<accession>A0ABT9S9B5</accession>
<evidence type="ECO:0008006" key="4">
    <source>
        <dbReference type="Google" id="ProtNLM"/>
    </source>
</evidence>
<name>A0ABT9S9B5_9BURK</name>
<proteinExistence type="predicted"/>
<dbReference type="RefSeq" id="WP_307689788.1">
    <property type="nucleotide sequence ID" value="NZ_JAUSRO010000006.1"/>
</dbReference>
<organism evidence="2 3">
    <name type="scientific">Variovorax ginsengisoli</name>
    <dbReference type="NCBI Taxonomy" id="363844"/>
    <lineage>
        <taxon>Bacteria</taxon>
        <taxon>Pseudomonadati</taxon>
        <taxon>Pseudomonadota</taxon>
        <taxon>Betaproteobacteria</taxon>
        <taxon>Burkholderiales</taxon>
        <taxon>Comamonadaceae</taxon>
        <taxon>Variovorax</taxon>
    </lineage>
</organism>